<gene>
    <name evidence="9" type="ORF">DC28_09860</name>
</gene>
<dbReference type="Gene3D" id="1.10.3720.10">
    <property type="entry name" value="MetI-like"/>
    <property type="match status" value="1"/>
</dbReference>
<sequence>MLRFILRRLLHMIPIVLAVLAIGFLLIQLAPGDMFTQMQLRPDMNQGDLETFRRQFGLDQHWFIQFVLYLWNAIRGNFGLSITFRAPVFALVSQRAFNTILLSMTALIFSWGMSIPMGIIAATKQYKWQDQVISVFAFFGLAIPNFFLAFLLQYVITTTSTPPGTWLPIAGMMSIDHGSLSAVGRFFDVARHMILPVIVLGTAGMATLTRIMRANMLDIMNQQYIVTARAKGQSERVVVYRHALRNAINPMITILGFQIANVMSGAALTEVVLSWPGLGSLILSAITSQDLYLVVGSLLYSSVLLVVGNLIADILLAVVDPRVRIA</sequence>
<dbReference type="Pfam" id="PF00528">
    <property type="entry name" value="BPD_transp_1"/>
    <property type="match status" value="1"/>
</dbReference>
<feature type="transmembrane region" description="Helical" evidence="7">
    <location>
        <begin position="132"/>
        <end position="156"/>
    </location>
</feature>
<evidence type="ECO:0000313" key="10">
    <source>
        <dbReference type="Proteomes" id="UP000029692"/>
    </source>
</evidence>
<keyword evidence="4 7" id="KW-0812">Transmembrane</keyword>
<keyword evidence="6 7" id="KW-0472">Membrane</keyword>
<dbReference type="InterPro" id="IPR035906">
    <property type="entry name" value="MetI-like_sf"/>
</dbReference>
<feature type="transmembrane region" description="Helical" evidence="7">
    <location>
        <begin position="100"/>
        <end position="120"/>
    </location>
</feature>
<dbReference type="EMBL" id="JNUP01000065">
    <property type="protein sequence ID" value="KGE71581.1"/>
    <property type="molecule type" value="Genomic_DNA"/>
</dbReference>
<feature type="transmembrane region" description="Helical" evidence="7">
    <location>
        <begin position="251"/>
        <end position="278"/>
    </location>
</feature>
<dbReference type="GO" id="GO:0055085">
    <property type="term" value="P:transmembrane transport"/>
    <property type="evidence" value="ECO:0007669"/>
    <property type="project" value="InterPro"/>
</dbReference>
<feature type="transmembrane region" description="Helical" evidence="7">
    <location>
        <begin position="12"/>
        <end position="30"/>
    </location>
</feature>
<dbReference type="GO" id="GO:0005886">
    <property type="term" value="C:plasma membrane"/>
    <property type="evidence" value="ECO:0007669"/>
    <property type="project" value="UniProtKB-SubCell"/>
</dbReference>
<accession>A0A098QVG5</accession>
<dbReference type="Pfam" id="PF19300">
    <property type="entry name" value="BPD_transp_1_N"/>
    <property type="match status" value="1"/>
</dbReference>
<evidence type="ECO:0000256" key="3">
    <source>
        <dbReference type="ARBA" id="ARBA00022475"/>
    </source>
</evidence>
<dbReference type="STRING" id="1480694.DC28_09860"/>
<dbReference type="Proteomes" id="UP000029692">
    <property type="component" value="Unassembled WGS sequence"/>
</dbReference>
<feature type="transmembrane region" description="Helical" evidence="7">
    <location>
        <begin position="193"/>
        <end position="212"/>
    </location>
</feature>
<dbReference type="AlphaFoldDB" id="A0A098QVG5"/>
<comment type="similarity">
    <text evidence="7">Belongs to the binding-protein-dependent transport system permease family.</text>
</comment>
<evidence type="ECO:0000256" key="5">
    <source>
        <dbReference type="ARBA" id="ARBA00022989"/>
    </source>
</evidence>
<evidence type="ECO:0000256" key="1">
    <source>
        <dbReference type="ARBA" id="ARBA00004651"/>
    </source>
</evidence>
<keyword evidence="2 7" id="KW-0813">Transport</keyword>
<name>A0A098QVG5_9SPIO</name>
<dbReference type="SUPFAM" id="SSF161098">
    <property type="entry name" value="MetI-like"/>
    <property type="match status" value="1"/>
</dbReference>
<feature type="domain" description="ABC transmembrane type-1" evidence="8">
    <location>
        <begin position="96"/>
        <end position="316"/>
    </location>
</feature>
<dbReference type="CDD" id="cd06261">
    <property type="entry name" value="TM_PBP2"/>
    <property type="match status" value="1"/>
</dbReference>
<evidence type="ECO:0000256" key="7">
    <source>
        <dbReference type="RuleBase" id="RU363032"/>
    </source>
</evidence>
<dbReference type="PANTHER" id="PTHR30465">
    <property type="entry name" value="INNER MEMBRANE ABC TRANSPORTER"/>
    <property type="match status" value="1"/>
</dbReference>
<evidence type="ECO:0000256" key="6">
    <source>
        <dbReference type="ARBA" id="ARBA00023136"/>
    </source>
</evidence>
<evidence type="ECO:0000313" key="9">
    <source>
        <dbReference type="EMBL" id="KGE71581.1"/>
    </source>
</evidence>
<feature type="transmembrane region" description="Helical" evidence="7">
    <location>
        <begin position="298"/>
        <end position="319"/>
    </location>
</feature>
<dbReference type="InterPro" id="IPR045621">
    <property type="entry name" value="BPD_transp_1_N"/>
</dbReference>
<keyword evidence="3" id="KW-1003">Cell membrane</keyword>
<comment type="caution">
    <text evidence="9">The sequence shown here is derived from an EMBL/GenBank/DDBJ whole genome shotgun (WGS) entry which is preliminary data.</text>
</comment>
<proteinExistence type="inferred from homology"/>
<dbReference type="PROSITE" id="PS50928">
    <property type="entry name" value="ABC_TM1"/>
    <property type="match status" value="1"/>
</dbReference>
<organism evidence="9 10">
    <name type="scientific">Spirochaeta lutea</name>
    <dbReference type="NCBI Taxonomy" id="1480694"/>
    <lineage>
        <taxon>Bacteria</taxon>
        <taxon>Pseudomonadati</taxon>
        <taxon>Spirochaetota</taxon>
        <taxon>Spirochaetia</taxon>
        <taxon>Spirochaetales</taxon>
        <taxon>Spirochaetaceae</taxon>
        <taxon>Spirochaeta</taxon>
    </lineage>
</organism>
<reference evidence="9 10" key="1">
    <citation type="submission" date="2014-05" db="EMBL/GenBank/DDBJ databases">
        <title>De novo Genome Sequence of Spirocheata sp.</title>
        <authorList>
            <person name="Shivani Y."/>
            <person name="Subhash Y."/>
            <person name="Tushar L."/>
            <person name="Sasikala C."/>
            <person name="Ramana C.V."/>
        </authorList>
    </citation>
    <scope>NUCLEOTIDE SEQUENCE [LARGE SCALE GENOMIC DNA]</scope>
    <source>
        <strain evidence="9 10">JC230</strain>
    </source>
</reference>
<comment type="subcellular location">
    <subcellularLocation>
        <location evidence="1 7">Cell membrane</location>
        <topology evidence="1 7">Multi-pass membrane protein</topology>
    </subcellularLocation>
</comment>
<dbReference type="PANTHER" id="PTHR30465:SF0">
    <property type="entry name" value="OLIGOPEPTIDE TRANSPORT SYSTEM PERMEASE PROTEIN APPB"/>
    <property type="match status" value="1"/>
</dbReference>
<keyword evidence="5 7" id="KW-1133">Transmembrane helix</keyword>
<evidence type="ECO:0000256" key="4">
    <source>
        <dbReference type="ARBA" id="ARBA00022692"/>
    </source>
</evidence>
<evidence type="ECO:0000256" key="2">
    <source>
        <dbReference type="ARBA" id="ARBA00022448"/>
    </source>
</evidence>
<dbReference type="InterPro" id="IPR000515">
    <property type="entry name" value="MetI-like"/>
</dbReference>
<keyword evidence="10" id="KW-1185">Reference proteome</keyword>
<dbReference type="eggNOG" id="COG0601">
    <property type="taxonomic scope" value="Bacteria"/>
</dbReference>
<protein>
    <submittedName>
        <fullName evidence="9">ABC transporter substrate-binding protein</fullName>
    </submittedName>
</protein>
<evidence type="ECO:0000259" key="8">
    <source>
        <dbReference type="PROSITE" id="PS50928"/>
    </source>
</evidence>